<reference evidence="5 6" key="1">
    <citation type="journal article" date="2011" name="Front. Microbiol.">
        <title>Genomic signatures of strain selection and enhancement in Bacillus atrophaeus var. globigii, a historical biowarfare simulant.</title>
        <authorList>
            <person name="Gibbons H.S."/>
            <person name="Broomall S.M."/>
            <person name="McNew L.A."/>
            <person name="Daligault H."/>
            <person name="Chapman C."/>
            <person name="Bruce D."/>
            <person name="Karavis M."/>
            <person name="Krepps M."/>
            <person name="McGregor P.A."/>
            <person name="Hong C."/>
            <person name="Park K.H."/>
            <person name="Akmal A."/>
            <person name="Feldman A."/>
            <person name="Lin J.S."/>
            <person name="Chang W.E."/>
            <person name="Higgs B.W."/>
            <person name="Demirev P."/>
            <person name="Lindquist J."/>
            <person name="Liem A."/>
            <person name="Fochler E."/>
            <person name="Read T.D."/>
            <person name="Tapia R."/>
            <person name="Johnson S."/>
            <person name="Bishop-Lilly K.A."/>
            <person name="Detter C."/>
            <person name="Han C."/>
            <person name="Sozhamannan S."/>
            <person name="Rosenzweig C.N."/>
            <person name="Skowronski E.W."/>
        </authorList>
    </citation>
    <scope>NUCLEOTIDE SEQUENCE [LARGE SCALE GENOMIC DNA]</scope>
    <source>
        <strain evidence="5 6">TPS4-2</strain>
    </source>
</reference>
<evidence type="ECO:0008006" key="7">
    <source>
        <dbReference type="Google" id="ProtNLM"/>
    </source>
</evidence>
<proteinExistence type="predicted"/>
<feature type="domain" description="EAL" evidence="2">
    <location>
        <begin position="3"/>
        <end position="253"/>
    </location>
</feature>
<dbReference type="GO" id="GO:0071111">
    <property type="term" value="F:cyclic-guanylate-specific phosphodiesterase activity"/>
    <property type="evidence" value="ECO:0007669"/>
    <property type="project" value="InterPro"/>
</dbReference>
<evidence type="ECO:0000259" key="3">
    <source>
        <dbReference type="PROSITE" id="PS50887"/>
    </source>
</evidence>
<comment type="caution">
    <text evidence="5">The sequence shown here is derived from an EMBL/GenBank/DDBJ whole genome shotgun (WGS) entry which is preliminary data.</text>
</comment>
<keyword evidence="1" id="KW-0129">CBS domain</keyword>
<dbReference type="CDD" id="cd01948">
    <property type="entry name" value="EAL"/>
    <property type="match status" value="1"/>
</dbReference>
<dbReference type="InterPro" id="IPR000160">
    <property type="entry name" value="GGDEF_dom"/>
</dbReference>
<dbReference type="InterPro" id="IPR043128">
    <property type="entry name" value="Rev_trsase/Diguanyl_cyclase"/>
</dbReference>
<dbReference type="Gene3D" id="3.20.20.450">
    <property type="entry name" value="EAL domain"/>
    <property type="match status" value="1"/>
</dbReference>
<sequence length="594" mass="67059">MSTSDNRRALISLIDNQQLYPLFQPVVDTTRGCVIGHESLIRGPKGHVLEFPDKLFSVAHESDLLSELELACRYAAIKEFQRRGMTGKLFLNVNPNVLKDDSHPHGSTLRLSQQLGLDPHQIVIEISERYPIEDTENLKEAIIHYRQLGFMIAIDDLGAGYSGLKLWSELHPDYVKIDRYFIQDIHESSVKREFVQSILSLAKNIRTKVIAEGIETKDELEQLHALGIKHCQGYLFGRPAKLPARDVNTSLLNTYQPTKSSYHETIASVVNSLETIADDEPALEALNRFTKNASLSLLPVTRYQQVVGVLRREKLLERFSGSYGHALNASKHVVHIMEKEPIAVDWRASLEDVSQLITEHEEIDVYQHIIVTRNNRYYGVASIKSLLRKITELKINDARHANPLTQLPGNVAINRVINEKLKAQTPFSVAYFDLNHFKPYNDIYGYEQGDQVIKWVAQLLQKRLTGGSNFVGHIGGDDFVVIFDHSAGNADLVENSCKNVIELFDRDIIQFYQEEHIELGGIKAVNREGHPTFFSLLSIAVGVVSPDAKLCESHHDVALLATEAKKEAKRFGGSHCYLCHRQAPRRLKLVSSHS</sequence>
<dbReference type="RefSeq" id="WP_126752558.1">
    <property type="nucleotide sequence ID" value="NZ_JBHUMT010000004.1"/>
</dbReference>
<feature type="domain" description="CBS" evidence="4">
    <location>
        <begin position="337"/>
        <end position="398"/>
    </location>
</feature>
<dbReference type="SMART" id="SM00052">
    <property type="entry name" value="EAL"/>
    <property type="match status" value="1"/>
</dbReference>
<evidence type="ECO:0000259" key="2">
    <source>
        <dbReference type="PROSITE" id="PS50883"/>
    </source>
</evidence>
<dbReference type="Pfam" id="PF00571">
    <property type="entry name" value="CBS"/>
    <property type="match status" value="2"/>
</dbReference>
<evidence type="ECO:0000313" key="6">
    <source>
        <dbReference type="Proteomes" id="UP000288361"/>
    </source>
</evidence>
<name>A0A432YP56_9GAMM</name>
<dbReference type="Pfam" id="PF00563">
    <property type="entry name" value="EAL"/>
    <property type="match status" value="1"/>
</dbReference>
<dbReference type="InterPro" id="IPR001633">
    <property type="entry name" value="EAL_dom"/>
</dbReference>
<protein>
    <recommendedName>
        <fullName evidence="7">GGDEF domain-containing protein</fullName>
    </recommendedName>
</protein>
<evidence type="ECO:0000256" key="1">
    <source>
        <dbReference type="PROSITE-ProRule" id="PRU00703"/>
    </source>
</evidence>
<dbReference type="Gene3D" id="3.10.580.10">
    <property type="entry name" value="CBS-domain"/>
    <property type="match status" value="1"/>
</dbReference>
<dbReference type="EMBL" id="PIQA01000011">
    <property type="protein sequence ID" value="RUO62688.1"/>
    <property type="molecule type" value="Genomic_DNA"/>
</dbReference>
<dbReference type="NCBIfam" id="TIGR00254">
    <property type="entry name" value="GGDEF"/>
    <property type="match status" value="1"/>
</dbReference>
<dbReference type="InterPro" id="IPR050706">
    <property type="entry name" value="Cyclic-di-GMP_PDE-like"/>
</dbReference>
<dbReference type="InterPro" id="IPR000644">
    <property type="entry name" value="CBS_dom"/>
</dbReference>
<dbReference type="AlphaFoldDB" id="A0A432YP56"/>
<dbReference type="InterPro" id="IPR046342">
    <property type="entry name" value="CBS_dom_sf"/>
</dbReference>
<feature type="domain" description="CBS" evidence="4">
    <location>
        <begin position="269"/>
        <end position="327"/>
    </location>
</feature>
<dbReference type="CDD" id="cd01949">
    <property type="entry name" value="GGDEF"/>
    <property type="match status" value="1"/>
</dbReference>
<dbReference type="InterPro" id="IPR035919">
    <property type="entry name" value="EAL_sf"/>
</dbReference>
<dbReference type="SMART" id="SM00267">
    <property type="entry name" value="GGDEF"/>
    <property type="match status" value="1"/>
</dbReference>
<dbReference type="PROSITE" id="PS50887">
    <property type="entry name" value="GGDEF"/>
    <property type="match status" value="1"/>
</dbReference>
<dbReference type="SUPFAM" id="SSF54631">
    <property type="entry name" value="CBS-domain pair"/>
    <property type="match status" value="1"/>
</dbReference>
<dbReference type="Proteomes" id="UP000288361">
    <property type="component" value="Unassembled WGS sequence"/>
</dbReference>
<dbReference type="SUPFAM" id="SSF55073">
    <property type="entry name" value="Nucleotide cyclase"/>
    <property type="match status" value="1"/>
</dbReference>
<gene>
    <name evidence="5" type="ORF">CWI73_09430</name>
</gene>
<dbReference type="PANTHER" id="PTHR33121">
    <property type="entry name" value="CYCLIC DI-GMP PHOSPHODIESTERASE PDEF"/>
    <property type="match status" value="1"/>
</dbReference>
<dbReference type="Pfam" id="PF00990">
    <property type="entry name" value="GGDEF"/>
    <property type="match status" value="1"/>
</dbReference>
<accession>A0A432YP56</accession>
<evidence type="ECO:0000259" key="4">
    <source>
        <dbReference type="PROSITE" id="PS51371"/>
    </source>
</evidence>
<feature type="domain" description="GGDEF" evidence="3">
    <location>
        <begin position="425"/>
        <end position="581"/>
    </location>
</feature>
<dbReference type="SUPFAM" id="SSF141868">
    <property type="entry name" value="EAL domain-like"/>
    <property type="match status" value="1"/>
</dbReference>
<organism evidence="5 6">
    <name type="scientific">Idiomarina piscisalsi</name>
    <dbReference type="NCBI Taxonomy" id="1096243"/>
    <lineage>
        <taxon>Bacteria</taxon>
        <taxon>Pseudomonadati</taxon>
        <taxon>Pseudomonadota</taxon>
        <taxon>Gammaproteobacteria</taxon>
        <taxon>Alteromonadales</taxon>
        <taxon>Idiomarinaceae</taxon>
        <taxon>Idiomarina</taxon>
    </lineage>
</organism>
<dbReference type="InterPro" id="IPR029787">
    <property type="entry name" value="Nucleotide_cyclase"/>
</dbReference>
<dbReference type="Gene3D" id="3.30.70.270">
    <property type="match status" value="1"/>
</dbReference>
<dbReference type="PANTHER" id="PTHR33121:SF76">
    <property type="entry name" value="SIGNALING PROTEIN"/>
    <property type="match status" value="1"/>
</dbReference>
<dbReference type="PROSITE" id="PS50883">
    <property type="entry name" value="EAL"/>
    <property type="match status" value="1"/>
</dbReference>
<dbReference type="PROSITE" id="PS51371">
    <property type="entry name" value="CBS"/>
    <property type="match status" value="2"/>
</dbReference>
<evidence type="ECO:0000313" key="5">
    <source>
        <dbReference type="EMBL" id="RUO62688.1"/>
    </source>
</evidence>